<reference evidence="2 3" key="1">
    <citation type="submission" date="2019-12" db="EMBL/GenBank/DDBJ databases">
        <title>Streptomyces sp. strain T44 isolated from rhizosphere soil of Broussonetia papyrifera.</title>
        <authorList>
            <person name="Mo P."/>
        </authorList>
    </citation>
    <scope>NUCLEOTIDE SEQUENCE [LARGE SCALE GENOMIC DNA]</scope>
    <source>
        <strain evidence="2 3">T44</strain>
    </source>
</reference>
<gene>
    <name evidence="2" type="ORF">GQF42_43200</name>
</gene>
<dbReference type="KEGG" id="sbro:GQF42_43200"/>
<protein>
    <submittedName>
        <fullName evidence="2">Transposase</fullName>
    </submittedName>
</protein>
<dbReference type="RefSeq" id="WP_158931298.1">
    <property type="nucleotide sequence ID" value="NZ_CP047020.1"/>
</dbReference>
<dbReference type="GO" id="GO:0004803">
    <property type="term" value="F:transposase activity"/>
    <property type="evidence" value="ECO:0007669"/>
    <property type="project" value="InterPro"/>
</dbReference>
<dbReference type="AlphaFoldDB" id="A0A6I6NFU1"/>
<organism evidence="2 3">
    <name type="scientific">Streptomyces broussonetiae</name>
    <dbReference type="NCBI Taxonomy" id="2686304"/>
    <lineage>
        <taxon>Bacteria</taxon>
        <taxon>Bacillati</taxon>
        <taxon>Actinomycetota</taxon>
        <taxon>Actinomycetes</taxon>
        <taxon>Kitasatosporales</taxon>
        <taxon>Streptomycetaceae</taxon>
        <taxon>Streptomyces</taxon>
    </lineage>
</organism>
<name>A0A6I6NFU1_9ACTN</name>
<accession>A0A6I6NFU1</accession>
<dbReference type="EMBL" id="CP047020">
    <property type="protein sequence ID" value="QHA10182.1"/>
    <property type="molecule type" value="Genomic_DNA"/>
</dbReference>
<feature type="domain" description="Transposase IS4-like" evidence="1">
    <location>
        <begin position="2"/>
        <end position="74"/>
    </location>
</feature>
<dbReference type="GO" id="GO:0006313">
    <property type="term" value="P:DNA transposition"/>
    <property type="evidence" value="ECO:0007669"/>
    <property type="project" value="InterPro"/>
</dbReference>
<evidence type="ECO:0000313" key="3">
    <source>
        <dbReference type="Proteomes" id="UP000436138"/>
    </source>
</evidence>
<dbReference type="InterPro" id="IPR002559">
    <property type="entry name" value="Transposase_11"/>
</dbReference>
<sequence>MRGHVIIGDATHTQTDHAERITAQGAHYILAVRGNRKRLRRQPQRLHWREIPLQHRTRDTNHGRREIRGPKACTLEPGQLFPHAVQAIEIKRRRTKRKIGETTAKMVDVSTSLTLARATRPHSHN</sequence>
<proteinExistence type="predicted"/>
<dbReference type="GO" id="GO:0003677">
    <property type="term" value="F:DNA binding"/>
    <property type="evidence" value="ECO:0007669"/>
    <property type="project" value="InterPro"/>
</dbReference>
<dbReference type="Pfam" id="PF01609">
    <property type="entry name" value="DDE_Tnp_1"/>
    <property type="match status" value="1"/>
</dbReference>
<evidence type="ECO:0000259" key="1">
    <source>
        <dbReference type="Pfam" id="PF01609"/>
    </source>
</evidence>
<dbReference type="Proteomes" id="UP000436138">
    <property type="component" value="Chromosome"/>
</dbReference>
<keyword evidence="3" id="KW-1185">Reference proteome</keyword>
<evidence type="ECO:0000313" key="2">
    <source>
        <dbReference type="EMBL" id="QHA10182.1"/>
    </source>
</evidence>